<proteinExistence type="predicted"/>
<gene>
    <name evidence="1" type="ORF">C2G38_2151687</name>
</gene>
<dbReference type="SUPFAM" id="SSF117892">
    <property type="entry name" value="Band 7/SPFH domain"/>
    <property type="match status" value="1"/>
</dbReference>
<sequence>MSSGKKFDKSNLTISSAFEIQQMQTQTSYAGTFPLDGVPHGFYSSMMNILGNICGFIRSIQIAEIPRQAIMTKTLLYIGIYQATFGVTDVRKALIDQHIIGTQVLQDCIESCEAIAFEIKEIIDEPAHSWGVNVKNILICDIIFSSDLQKSLSSAINNKKELVKQIRYLEAIASMSKASGTKVIFMPYSPGQVQFETPMNQVLVILGVSVNISPLSYPN</sequence>
<keyword evidence="2" id="KW-1185">Reference proteome</keyword>
<dbReference type="AlphaFoldDB" id="A0A397W7T3"/>
<dbReference type="EMBL" id="QKWP01000005">
    <property type="protein sequence ID" value="RIB30760.1"/>
    <property type="molecule type" value="Genomic_DNA"/>
</dbReference>
<dbReference type="InterPro" id="IPR036013">
    <property type="entry name" value="Band_7/SPFH_dom_sf"/>
</dbReference>
<organism evidence="1 2">
    <name type="scientific">Gigaspora rosea</name>
    <dbReference type="NCBI Taxonomy" id="44941"/>
    <lineage>
        <taxon>Eukaryota</taxon>
        <taxon>Fungi</taxon>
        <taxon>Fungi incertae sedis</taxon>
        <taxon>Mucoromycota</taxon>
        <taxon>Glomeromycotina</taxon>
        <taxon>Glomeromycetes</taxon>
        <taxon>Diversisporales</taxon>
        <taxon>Gigasporaceae</taxon>
        <taxon>Gigaspora</taxon>
    </lineage>
</organism>
<evidence type="ECO:0000313" key="2">
    <source>
        <dbReference type="Proteomes" id="UP000266673"/>
    </source>
</evidence>
<dbReference type="Proteomes" id="UP000266673">
    <property type="component" value="Unassembled WGS sequence"/>
</dbReference>
<accession>A0A397W7T3</accession>
<name>A0A397W7T3_9GLOM</name>
<dbReference type="STRING" id="44941.A0A397W7T3"/>
<protein>
    <submittedName>
        <fullName evidence="1">Uncharacterized protein</fullName>
    </submittedName>
</protein>
<dbReference type="OrthoDB" id="2105077at2759"/>
<evidence type="ECO:0000313" key="1">
    <source>
        <dbReference type="EMBL" id="RIB30760.1"/>
    </source>
</evidence>
<reference evidence="1 2" key="1">
    <citation type="submission" date="2018-06" db="EMBL/GenBank/DDBJ databases">
        <title>Comparative genomics reveals the genomic features of Rhizophagus irregularis, R. cerebriforme, R. diaphanum and Gigaspora rosea, and their symbiotic lifestyle signature.</title>
        <authorList>
            <person name="Morin E."/>
            <person name="San Clemente H."/>
            <person name="Chen E.C.H."/>
            <person name="De La Providencia I."/>
            <person name="Hainaut M."/>
            <person name="Kuo A."/>
            <person name="Kohler A."/>
            <person name="Murat C."/>
            <person name="Tang N."/>
            <person name="Roy S."/>
            <person name="Loubradou J."/>
            <person name="Henrissat B."/>
            <person name="Grigoriev I.V."/>
            <person name="Corradi N."/>
            <person name="Roux C."/>
            <person name="Martin F.M."/>
        </authorList>
    </citation>
    <scope>NUCLEOTIDE SEQUENCE [LARGE SCALE GENOMIC DNA]</scope>
    <source>
        <strain evidence="1 2">DAOM 194757</strain>
    </source>
</reference>
<comment type="caution">
    <text evidence="1">The sequence shown here is derived from an EMBL/GenBank/DDBJ whole genome shotgun (WGS) entry which is preliminary data.</text>
</comment>